<dbReference type="InterPro" id="IPR008136">
    <property type="entry name" value="CinA_C"/>
</dbReference>
<dbReference type="SUPFAM" id="SSF142433">
    <property type="entry name" value="CinA-like"/>
    <property type="match status" value="1"/>
</dbReference>
<protein>
    <submittedName>
        <fullName evidence="2">CinA family protein</fullName>
    </submittedName>
</protein>
<dbReference type="OrthoDB" id="1253990at2"/>
<dbReference type="Gene3D" id="3.90.950.20">
    <property type="entry name" value="CinA-like"/>
    <property type="match status" value="1"/>
</dbReference>
<comment type="caution">
    <text evidence="2">The sequence shown here is derived from an EMBL/GenBank/DDBJ whole genome shotgun (WGS) entry which is preliminary data.</text>
</comment>
<evidence type="ECO:0000313" key="2">
    <source>
        <dbReference type="EMBL" id="RWZ51022.1"/>
    </source>
</evidence>
<proteinExistence type="predicted"/>
<organism evidence="2 3">
    <name type="scientific">Labedella phragmitis</name>
    <dbReference type="NCBI Taxonomy" id="2498849"/>
    <lineage>
        <taxon>Bacteria</taxon>
        <taxon>Bacillati</taxon>
        <taxon>Actinomycetota</taxon>
        <taxon>Actinomycetes</taxon>
        <taxon>Micrococcales</taxon>
        <taxon>Microbacteriaceae</taxon>
        <taxon>Labedella</taxon>
    </lineage>
</organism>
<sequence length="168" mass="16725">MTSSTDDTGSGATRDAVDRIAERAPAAGIRVAVAESLTSGAIASRLGAGSGASEWFSGGVVAYDAEVKFGVLGVERGPVVTASCAEQLARGVASLLGADAAIGATGVGGPGQEEGQPEGTAFIAVALRDRIEVREFHFDGDPAEVVSETTEAAVSLLAAMLEEGDDGS</sequence>
<keyword evidence="3" id="KW-1185">Reference proteome</keyword>
<name>A0A444PT14_9MICO</name>
<dbReference type="AlphaFoldDB" id="A0A444PT14"/>
<dbReference type="NCBIfam" id="TIGR00199">
    <property type="entry name" value="PncC_domain"/>
    <property type="match status" value="1"/>
</dbReference>
<evidence type="ECO:0000313" key="3">
    <source>
        <dbReference type="Proteomes" id="UP000288547"/>
    </source>
</evidence>
<dbReference type="RefSeq" id="WP_128495016.1">
    <property type="nucleotide sequence ID" value="NZ_RZNB01000003.1"/>
</dbReference>
<dbReference type="InterPro" id="IPR036653">
    <property type="entry name" value="CinA-like_C"/>
</dbReference>
<feature type="domain" description="CinA C-terminal" evidence="1">
    <location>
        <begin position="18"/>
        <end position="160"/>
    </location>
</feature>
<dbReference type="Proteomes" id="UP000288547">
    <property type="component" value="Unassembled WGS sequence"/>
</dbReference>
<reference evidence="2 3" key="1">
    <citation type="submission" date="2018-12" db="EMBL/GenBank/DDBJ databases">
        <authorList>
            <person name="Li F."/>
        </authorList>
    </citation>
    <scope>NUCLEOTIDE SEQUENCE [LARGE SCALE GENOMIC DNA]</scope>
    <source>
        <strain evidence="2 3">11W25H-1</strain>
    </source>
</reference>
<dbReference type="Pfam" id="PF02464">
    <property type="entry name" value="CinA"/>
    <property type="match status" value="1"/>
</dbReference>
<gene>
    <name evidence="2" type="ORF">ELQ90_09495</name>
</gene>
<dbReference type="EMBL" id="RZNB01000003">
    <property type="protein sequence ID" value="RWZ51022.1"/>
    <property type="molecule type" value="Genomic_DNA"/>
</dbReference>
<accession>A0A444PT14</accession>
<evidence type="ECO:0000259" key="1">
    <source>
        <dbReference type="Pfam" id="PF02464"/>
    </source>
</evidence>